<evidence type="ECO:0000256" key="4">
    <source>
        <dbReference type="ARBA" id="ARBA00022723"/>
    </source>
</evidence>
<evidence type="ECO:0000256" key="10">
    <source>
        <dbReference type="PIRSR" id="PIRSR602401-1"/>
    </source>
</evidence>
<evidence type="ECO:0000256" key="2">
    <source>
        <dbReference type="ARBA" id="ARBA00022617"/>
    </source>
</evidence>
<keyword evidence="14" id="KW-1185">Reference proteome</keyword>
<dbReference type="SUPFAM" id="SSF48264">
    <property type="entry name" value="Cytochrome P450"/>
    <property type="match status" value="1"/>
</dbReference>
<keyword evidence="8 11" id="KW-0503">Monooxygenase</keyword>
<evidence type="ECO:0000256" key="8">
    <source>
        <dbReference type="ARBA" id="ARBA00023033"/>
    </source>
</evidence>
<reference evidence="13" key="1">
    <citation type="submission" date="2021-03" db="EMBL/GenBank/DDBJ databases">
        <authorList>
            <person name="Li Z."/>
            <person name="Yang C."/>
        </authorList>
    </citation>
    <scope>NUCLEOTIDE SEQUENCE</scope>
    <source>
        <strain evidence="13">Dzin_1.0</strain>
        <tissue evidence="13">Leaf</tissue>
    </source>
</reference>
<dbReference type="PRINTS" id="PR00385">
    <property type="entry name" value="P450"/>
</dbReference>
<evidence type="ECO:0000256" key="3">
    <source>
        <dbReference type="ARBA" id="ARBA00022692"/>
    </source>
</evidence>
<evidence type="ECO:0000256" key="11">
    <source>
        <dbReference type="RuleBase" id="RU000461"/>
    </source>
</evidence>
<dbReference type="GO" id="GO:0016709">
    <property type="term" value="F:oxidoreductase activity, acting on paired donors, with incorporation or reduction of molecular oxygen, NAD(P)H as one donor, and incorporation of one atom of oxygen"/>
    <property type="evidence" value="ECO:0007669"/>
    <property type="project" value="TreeGrafter"/>
</dbReference>
<keyword evidence="2 10" id="KW-0349">Heme</keyword>
<dbReference type="Pfam" id="PF00067">
    <property type="entry name" value="p450"/>
    <property type="match status" value="1"/>
</dbReference>
<keyword evidence="9 12" id="KW-0472">Membrane</keyword>
<dbReference type="PROSITE" id="PS00086">
    <property type="entry name" value="CYTOCHROME_P450"/>
    <property type="match status" value="1"/>
</dbReference>
<dbReference type="EMBL" id="JAGGNH010000006">
    <property type="protein sequence ID" value="KAJ0969065.1"/>
    <property type="molecule type" value="Genomic_DNA"/>
</dbReference>
<evidence type="ECO:0000256" key="6">
    <source>
        <dbReference type="ARBA" id="ARBA00023002"/>
    </source>
</evidence>
<accession>A0A9D5CA95</accession>
<dbReference type="PANTHER" id="PTHR24298">
    <property type="entry name" value="FLAVONOID 3'-MONOOXYGENASE-RELATED"/>
    <property type="match status" value="1"/>
</dbReference>
<keyword evidence="5 12" id="KW-1133">Transmembrane helix</keyword>
<dbReference type="InterPro" id="IPR036396">
    <property type="entry name" value="Cyt_P450_sf"/>
</dbReference>
<comment type="cofactor">
    <cofactor evidence="10">
        <name>heme</name>
        <dbReference type="ChEBI" id="CHEBI:30413"/>
    </cofactor>
</comment>
<protein>
    <recommendedName>
        <fullName evidence="15">Cytochrome P450</fullName>
    </recommendedName>
</protein>
<proteinExistence type="inferred from homology"/>
<sequence>MELWLFILITISFFITFFFFFRSSNNKKNKKKLPPGPLSVPILGSLLWLRRSPADIESVLRDLHSKYGPIFTVHVGSRPFIFILDRSLAHKVLIEHGAVFSDRPPPPPATRFLSMNQHNVSSSPYGPLWRLLRRNLISEILHPSRVKLFSHGREWVLDLLISKLHLQSSSVVTAMDSFRFAMFSLLILMCFGEKLGEDDIKAIESAQRDLLLYASKLNVFSFAPAITKHLFRHRWTTAFEMRRRQKELYTPLMTAKKEHKNTSINPSVDDPQGDRYVYSYLDSLLDIKLADENCRALTDDELVVLCSEFLNAGTDTTATALEWIMANVVKYPNVQAKMREEIERVAGDGSEVIKEEELQRMVYVKAVVMEGLRRHPPAHLVLPHSVSEEIVVEGYVIPKNASINFGVAEMGWDGKVWEKPMEFRPERFVEEGVDVTGSREIKMMPFGVGRRICPGLGLAVLHLEYFVANLVREFEWREVEGEEVDLAEKPEFTVVMKHPLRARIIPRRSAAARA</sequence>
<dbReference type="GO" id="GO:0005506">
    <property type="term" value="F:iron ion binding"/>
    <property type="evidence" value="ECO:0007669"/>
    <property type="project" value="InterPro"/>
</dbReference>
<comment type="caution">
    <text evidence="13">The sequence shown here is derived from an EMBL/GenBank/DDBJ whole genome shotgun (WGS) entry which is preliminary data.</text>
</comment>
<evidence type="ECO:0000256" key="1">
    <source>
        <dbReference type="ARBA" id="ARBA00004167"/>
    </source>
</evidence>
<evidence type="ECO:0000256" key="5">
    <source>
        <dbReference type="ARBA" id="ARBA00022989"/>
    </source>
</evidence>
<comment type="similarity">
    <text evidence="11">Belongs to the cytochrome P450 family.</text>
</comment>
<reference evidence="13" key="2">
    <citation type="journal article" date="2022" name="Hortic Res">
        <title>The genome of Dioscorea zingiberensis sheds light on the biosynthesis, origin and evolution of the medicinally important diosgenin saponins.</title>
        <authorList>
            <person name="Li Y."/>
            <person name="Tan C."/>
            <person name="Li Z."/>
            <person name="Guo J."/>
            <person name="Li S."/>
            <person name="Chen X."/>
            <person name="Wang C."/>
            <person name="Dai X."/>
            <person name="Yang H."/>
            <person name="Song W."/>
            <person name="Hou L."/>
            <person name="Xu J."/>
            <person name="Tong Z."/>
            <person name="Xu A."/>
            <person name="Yuan X."/>
            <person name="Wang W."/>
            <person name="Yang Q."/>
            <person name="Chen L."/>
            <person name="Sun Z."/>
            <person name="Wang K."/>
            <person name="Pan B."/>
            <person name="Chen J."/>
            <person name="Bao Y."/>
            <person name="Liu F."/>
            <person name="Qi X."/>
            <person name="Gang D.R."/>
            <person name="Wen J."/>
            <person name="Li J."/>
        </authorList>
    </citation>
    <scope>NUCLEOTIDE SEQUENCE</scope>
    <source>
        <strain evidence="13">Dzin_1.0</strain>
    </source>
</reference>
<evidence type="ECO:0000256" key="9">
    <source>
        <dbReference type="ARBA" id="ARBA00023136"/>
    </source>
</evidence>
<keyword evidence="7 10" id="KW-0408">Iron</keyword>
<keyword evidence="3 12" id="KW-0812">Transmembrane</keyword>
<dbReference type="PRINTS" id="PR00463">
    <property type="entry name" value="EP450I"/>
</dbReference>
<feature type="transmembrane region" description="Helical" evidence="12">
    <location>
        <begin position="6"/>
        <end position="23"/>
    </location>
</feature>
<name>A0A9D5CA95_9LILI</name>
<evidence type="ECO:0000313" key="13">
    <source>
        <dbReference type="EMBL" id="KAJ0969065.1"/>
    </source>
</evidence>
<evidence type="ECO:0008006" key="15">
    <source>
        <dbReference type="Google" id="ProtNLM"/>
    </source>
</evidence>
<dbReference type="FunFam" id="1.10.630.10:FF:000012">
    <property type="entry name" value="Cytochrome P450 family protein"/>
    <property type="match status" value="1"/>
</dbReference>
<dbReference type="GO" id="GO:0016020">
    <property type="term" value="C:membrane"/>
    <property type="evidence" value="ECO:0007669"/>
    <property type="project" value="UniProtKB-SubCell"/>
</dbReference>
<evidence type="ECO:0000313" key="14">
    <source>
        <dbReference type="Proteomes" id="UP001085076"/>
    </source>
</evidence>
<dbReference type="InterPro" id="IPR051103">
    <property type="entry name" value="Plant_metabolite_P450s"/>
</dbReference>
<feature type="binding site" description="axial binding residue" evidence="10">
    <location>
        <position position="453"/>
    </location>
    <ligand>
        <name>heme</name>
        <dbReference type="ChEBI" id="CHEBI:30413"/>
    </ligand>
    <ligandPart>
        <name>Fe</name>
        <dbReference type="ChEBI" id="CHEBI:18248"/>
    </ligandPart>
</feature>
<dbReference type="GO" id="GO:0020037">
    <property type="term" value="F:heme binding"/>
    <property type="evidence" value="ECO:0007669"/>
    <property type="project" value="InterPro"/>
</dbReference>
<dbReference type="AlphaFoldDB" id="A0A9D5CA95"/>
<evidence type="ECO:0000256" key="12">
    <source>
        <dbReference type="SAM" id="Phobius"/>
    </source>
</evidence>
<dbReference type="InterPro" id="IPR017972">
    <property type="entry name" value="Cyt_P450_CS"/>
</dbReference>
<comment type="subcellular location">
    <subcellularLocation>
        <location evidence="1">Membrane</location>
        <topology evidence="1">Single-pass membrane protein</topology>
    </subcellularLocation>
</comment>
<dbReference type="Proteomes" id="UP001085076">
    <property type="component" value="Miscellaneous, Linkage group lg06"/>
</dbReference>
<keyword evidence="6 11" id="KW-0560">Oxidoreductase</keyword>
<dbReference type="Gene3D" id="1.10.630.10">
    <property type="entry name" value="Cytochrome P450"/>
    <property type="match status" value="1"/>
</dbReference>
<keyword evidence="4 10" id="KW-0479">Metal-binding</keyword>
<dbReference type="InterPro" id="IPR002401">
    <property type="entry name" value="Cyt_P450_E_grp-I"/>
</dbReference>
<dbReference type="InterPro" id="IPR001128">
    <property type="entry name" value="Cyt_P450"/>
</dbReference>
<gene>
    <name evidence="13" type="ORF">J5N97_021942</name>
</gene>
<dbReference type="PANTHER" id="PTHR24298:SF800">
    <property type="entry name" value="CYTOCHROME P450 89A2-RELATED"/>
    <property type="match status" value="1"/>
</dbReference>
<evidence type="ECO:0000256" key="7">
    <source>
        <dbReference type="ARBA" id="ARBA00023004"/>
    </source>
</evidence>
<dbReference type="OrthoDB" id="1055148at2759"/>
<dbReference type="CDD" id="cd11075">
    <property type="entry name" value="CYP77_89"/>
    <property type="match status" value="1"/>
</dbReference>
<organism evidence="13 14">
    <name type="scientific">Dioscorea zingiberensis</name>
    <dbReference type="NCBI Taxonomy" id="325984"/>
    <lineage>
        <taxon>Eukaryota</taxon>
        <taxon>Viridiplantae</taxon>
        <taxon>Streptophyta</taxon>
        <taxon>Embryophyta</taxon>
        <taxon>Tracheophyta</taxon>
        <taxon>Spermatophyta</taxon>
        <taxon>Magnoliopsida</taxon>
        <taxon>Liliopsida</taxon>
        <taxon>Dioscoreales</taxon>
        <taxon>Dioscoreaceae</taxon>
        <taxon>Dioscorea</taxon>
    </lineage>
</organism>